<keyword evidence="3" id="KW-1185">Reference proteome</keyword>
<name>A0ABN3TZR7_9ACTN</name>
<dbReference type="Gene3D" id="3.40.710.10">
    <property type="entry name" value="DD-peptidase/beta-lactamase superfamily"/>
    <property type="match status" value="1"/>
</dbReference>
<dbReference type="EMBL" id="BAAASL010000019">
    <property type="protein sequence ID" value="GAA2722047.1"/>
    <property type="molecule type" value="Genomic_DNA"/>
</dbReference>
<dbReference type="Proteomes" id="UP001500886">
    <property type="component" value="Unassembled WGS sequence"/>
</dbReference>
<evidence type="ECO:0000256" key="1">
    <source>
        <dbReference type="SAM" id="MobiDB-lite"/>
    </source>
</evidence>
<proteinExistence type="predicted"/>
<dbReference type="RefSeq" id="WP_344437415.1">
    <property type="nucleotide sequence ID" value="NZ_BAAASL010000019.1"/>
</dbReference>
<dbReference type="SUPFAM" id="SSF56601">
    <property type="entry name" value="beta-lactamase/transpeptidase-like"/>
    <property type="match status" value="1"/>
</dbReference>
<gene>
    <name evidence="2" type="ORF">GCM10010315_46320</name>
</gene>
<dbReference type="InterPro" id="IPR012338">
    <property type="entry name" value="Beta-lactam/transpept-like"/>
</dbReference>
<comment type="caution">
    <text evidence="2">The sequence shown here is derived from an EMBL/GenBank/DDBJ whole genome shotgun (WGS) entry which is preliminary data.</text>
</comment>
<accession>A0ABN3TZR7</accession>
<evidence type="ECO:0008006" key="4">
    <source>
        <dbReference type="Google" id="ProtNLM"/>
    </source>
</evidence>
<reference evidence="2 3" key="1">
    <citation type="journal article" date="2019" name="Int. J. Syst. Evol. Microbiol.">
        <title>The Global Catalogue of Microorganisms (GCM) 10K type strain sequencing project: providing services to taxonomists for standard genome sequencing and annotation.</title>
        <authorList>
            <consortium name="The Broad Institute Genomics Platform"/>
            <consortium name="The Broad Institute Genome Sequencing Center for Infectious Disease"/>
            <person name="Wu L."/>
            <person name="Ma J."/>
        </authorList>
    </citation>
    <scope>NUCLEOTIDE SEQUENCE [LARGE SCALE GENOMIC DNA]</scope>
    <source>
        <strain evidence="2 3">JCM 4542</strain>
    </source>
</reference>
<sequence>MPNRFPPARPVAPGAPAGTTAAVAVFDRRSGTFTELLHARTPFRSASVVKLLIALDHLWERGPAYAVTDEDRARLEVMLRSSDDGAAGHFWDHCGQGRIVRRMADRLGLADTAPPPDSHPGFWGYTALSAQDTVRVYRYLLDEAPVPVRALVMGALRRATRCGTDGYDQNFGLAAVFDRPWAVKQGWSGFPAPPRPRRPPTGPTAGLDLHRPALHTTGTVGPGDRAVAAVLTLHPPGTPYGAACTALGRITRGLHLPGATRLAGTWLGTRGPRAPVRTGPTARSAVLSALPAGAEVLVGCQRREQPPGTTRATWWAYLPAYGGYVAAEALHAGGGPLPAVPTC</sequence>
<organism evidence="2 3">
    <name type="scientific">Streptomyces luteosporeus</name>
    <dbReference type="NCBI Taxonomy" id="173856"/>
    <lineage>
        <taxon>Bacteria</taxon>
        <taxon>Bacillati</taxon>
        <taxon>Actinomycetota</taxon>
        <taxon>Actinomycetes</taxon>
        <taxon>Kitasatosporales</taxon>
        <taxon>Streptomycetaceae</taxon>
        <taxon>Streptomyces</taxon>
    </lineage>
</organism>
<feature type="region of interest" description="Disordered" evidence="1">
    <location>
        <begin position="188"/>
        <end position="207"/>
    </location>
</feature>
<evidence type="ECO:0000313" key="2">
    <source>
        <dbReference type="EMBL" id="GAA2722047.1"/>
    </source>
</evidence>
<evidence type="ECO:0000313" key="3">
    <source>
        <dbReference type="Proteomes" id="UP001500886"/>
    </source>
</evidence>
<feature type="compositionally biased region" description="Pro residues" evidence="1">
    <location>
        <begin position="191"/>
        <end position="202"/>
    </location>
</feature>
<protein>
    <recommendedName>
        <fullName evidence="4">Serine hydrolase</fullName>
    </recommendedName>
</protein>